<feature type="compositionally biased region" description="Acidic residues" evidence="1">
    <location>
        <begin position="110"/>
        <end position="123"/>
    </location>
</feature>
<organism evidence="2 3">
    <name type="scientific">Rhodovulum visakhapatnamense</name>
    <dbReference type="NCBI Taxonomy" id="364297"/>
    <lineage>
        <taxon>Bacteria</taxon>
        <taxon>Pseudomonadati</taxon>
        <taxon>Pseudomonadota</taxon>
        <taxon>Alphaproteobacteria</taxon>
        <taxon>Rhodobacterales</taxon>
        <taxon>Paracoccaceae</taxon>
        <taxon>Rhodovulum</taxon>
    </lineage>
</organism>
<reference evidence="2 3" key="1">
    <citation type="submission" date="2019-03" db="EMBL/GenBank/DDBJ databases">
        <title>Genomic Encyclopedia of Type Strains, Phase IV (KMG-IV): sequencing the most valuable type-strain genomes for metagenomic binning, comparative biology and taxonomic classification.</title>
        <authorList>
            <person name="Goeker M."/>
        </authorList>
    </citation>
    <scope>NUCLEOTIDE SEQUENCE [LARGE SCALE GENOMIC DNA]</scope>
    <source>
        <strain evidence="2 3">JA181</strain>
    </source>
</reference>
<gene>
    <name evidence="2" type="ORF">EV657_103175</name>
</gene>
<dbReference type="RefSeq" id="WP_243837481.1">
    <property type="nucleotide sequence ID" value="NZ_SOEB01000003.1"/>
</dbReference>
<dbReference type="Proteomes" id="UP000295484">
    <property type="component" value="Unassembled WGS sequence"/>
</dbReference>
<evidence type="ECO:0000313" key="3">
    <source>
        <dbReference type="Proteomes" id="UP000295484"/>
    </source>
</evidence>
<dbReference type="Pfam" id="PF02620">
    <property type="entry name" value="YceD"/>
    <property type="match status" value="1"/>
</dbReference>
<dbReference type="AlphaFoldDB" id="A0A4R8G8K5"/>
<evidence type="ECO:0000313" key="2">
    <source>
        <dbReference type="EMBL" id="TDX32604.1"/>
    </source>
</evidence>
<feature type="region of interest" description="Disordered" evidence="1">
    <location>
        <begin position="177"/>
        <end position="202"/>
    </location>
</feature>
<dbReference type="InterPro" id="IPR003772">
    <property type="entry name" value="YceD"/>
</dbReference>
<feature type="region of interest" description="Disordered" evidence="1">
    <location>
        <begin position="104"/>
        <end position="123"/>
    </location>
</feature>
<sequence>MANTPEMPKGTVPPLRLDRRAGRDPVAFTLIPEPAERAELAGRLGLSALKKLRFAGQIRPEGARDWRLEAELGATVVQPCVVTLAPVTTRIDSPVLRLYRADMPSRPEGDEIEMPEDDSEEPLPDTLDLARVLEEALALALPLYPRAEGAELGEATFAAPGTAPMQDAEVKPFAALARLRDRAEGETGDGPDGETGGSDSGD</sequence>
<evidence type="ECO:0000256" key="1">
    <source>
        <dbReference type="SAM" id="MobiDB-lite"/>
    </source>
</evidence>
<protein>
    <submittedName>
        <fullName evidence="2">Uncharacterized metal-binding protein YceD (DUF177 family)</fullName>
    </submittedName>
</protein>
<name>A0A4R8G8K5_9RHOB</name>
<proteinExistence type="predicted"/>
<dbReference type="EMBL" id="SOEB01000003">
    <property type="protein sequence ID" value="TDX32604.1"/>
    <property type="molecule type" value="Genomic_DNA"/>
</dbReference>
<feature type="compositionally biased region" description="Gly residues" evidence="1">
    <location>
        <begin position="193"/>
        <end position="202"/>
    </location>
</feature>
<comment type="caution">
    <text evidence="2">The sequence shown here is derived from an EMBL/GenBank/DDBJ whole genome shotgun (WGS) entry which is preliminary data.</text>
</comment>
<feature type="region of interest" description="Disordered" evidence="1">
    <location>
        <begin position="1"/>
        <end position="20"/>
    </location>
</feature>
<accession>A0A4R8G8K5</accession>